<dbReference type="EMBL" id="CABIJS010000443">
    <property type="protein sequence ID" value="VUZ51318.1"/>
    <property type="molecule type" value="Genomic_DNA"/>
</dbReference>
<gene>
    <name evidence="2" type="ORF">HDID_LOCUS2892</name>
    <name evidence="3" type="ORF">WMSIL1_LOCUS10106</name>
</gene>
<evidence type="ECO:0000313" key="3">
    <source>
        <dbReference type="EMBL" id="VUZ51318.1"/>
    </source>
</evidence>
<feature type="region of interest" description="Disordered" evidence="1">
    <location>
        <begin position="219"/>
        <end position="240"/>
    </location>
</feature>
<evidence type="ECO:0000256" key="1">
    <source>
        <dbReference type="SAM" id="MobiDB-lite"/>
    </source>
</evidence>
<dbReference type="OrthoDB" id="2143914at2759"/>
<evidence type="ECO:0000313" key="6">
    <source>
        <dbReference type="WBParaSite" id="HDID_0000289401-mRNA-1"/>
    </source>
</evidence>
<evidence type="ECO:0000313" key="2">
    <source>
        <dbReference type="EMBL" id="VDL23588.1"/>
    </source>
</evidence>
<reference evidence="2 4" key="2">
    <citation type="submission" date="2018-11" db="EMBL/GenBank/DDBJ databases">
        <authorList>
            <consortium name="Pathogen Informatics"/>
        </authorList>
    </citation>
    <scope>NUCLEOTIDE SEQUENCE [LARGE SCALE GENOMIC DNA]</scope>
</reference>
<feature type="region of interest" description="Disordered" evidence="1">
    <location>
        <begin position="68"/>
        <end position="92"/>
    </location>
</feature>
<reference evidence="6" key="1">
    <citation type="submission" date="2017-02" db="UniProtKB">
        <authorList>
            <consortium name="WormBaseParasite"/>
        </authorList>
    </citation>
    <scope>IDENTIFICATION</scope>
</reference>
<name>A0A0R3SDV2_HYMDI</name>
<dbReference type="EMBL" id="UYSG01000781">
    <property type="protein sequence ID" value="VDL23588.1"/>
    <property type="molecule type" value="Genomic_DNA"/>
</dbReference>
<proteinExistence type="predicted"/>
<keyword evidence="5" id="KW-1185">Reference proteome</keyword>
<feature type="region of interest" description="Disordered" evidence="1">
    <location>
        <begin position="127"/>
        <end position="162"/>
    </location>
</feature>
<dbReference type="AlphaFoldDB" id="A0A0R3SDV2"/>
<accession>A0A0R3SDV2</accession>
<organism evidence="6">
    <name type="scientific">Hymenolepis diminuta</name>
    <name type="common">Rat tapeworm</name>
    <dbReference type="NCBI Taxonomy" id="6216"/>
    <lineage>
        <taxon>Eukaryota</taxon>
        <taxon>Metazoa</taxon>
        <taxon>Spiralia</taxon>
        <taxon>Lophotrochozoa</taxon>
        <taxon>Platyhelminthes</taxon>
        <taxon>Cestoda</taxon>
        <taxon>Eucestoda</taxon>
        <taxon>Cyclophyllidea</taxon>
        <taxon>Hymenolepididae</taxon>
        <taxon>Hymenolepis</taxon>
    </lineage>
</organism>
<feature type="compositionally biased region" description="Polar residues" evidence="1">
    <location>
        <begin position="69"/>
        <end position="86"/>
    </location>
</feature>
<evidence type="ECO:0000313" key="5">
    <source>
        <dbReference type="Proteomes" id="UP000321570"/>
    </source>
</evidence>
<dbReference type="Proteomes" id="UP000274504">
    <property type="component" value="Unassembled WGS sequence"/>
</dbReference>
<dbReference type="Proteomes" id="UP000321570">
    <property type="component" value="Unassembled WGS sequence"/>
</dbReference>
<dbReference type="WBParaSite" id="HDID_0000289401-mRNA-1">
    <property type="protein sequence ID" value="HDID_0000289401-mRNA-1"/>
    <property type="gene ID" value="HDID_0000289401"/>
</dbReference>
<feature type="compositionally biased region" description="Polar residues" evidence="1">
    <location>
        <begin position="127"/>
        <end position="138"/>
    </location>
</feature>
<evidence type="ECO:0000313" key="4">
    <source>
        <dbReference type="Proteomes" id="UP000274504"/>
    </source>
</evidence>
<protein>
    <submittedName>
        <fullName evidence="6">WH2 domain-containing protein</fullName>
    </submittedName>
</protein>
<reference evidence="3 5" key="3">
    <citation type="submission" date="2019-07" db="EMBL/GenBank/DDBJ databases">
        <authorList>
            <person name="Jastrzebski P J."/>
            <person name="Paukszto L."/>
            <person name="Jastrzebski P J."/>
        </authorList>
    </citation>
    <scope>NUCLEOTIDE SEQUENCE [LARGE SCALE GENOMIC DNA]</scope>
    <source>
        <strain evidence="3 5">WMS-il1</strain>
    </source>
</reference>
<sequence>MFMKLIPHVGDLQIHDYNQVIPANQRIQYDEITAFSRDTSRRFSEIKNNAIILATNSNGMQWEIKTEQSHSPMTYTRSQPLASSNERPLMPLNEDSRLNKRYQDSSCSDENNLVASVNNNSAISVMSDNQENIPNPSASIPDLQPLEKRRRTQAEETLSFTSPDKLQDINFDLLNDDTLSPFKNPPIPEYFVVQTPSKTLNASDQQSFHLSSPISDFNTLGIPTSTGKRRNTDSSFKPRALFRDSANSLTGVSSPNFPPPRTPVVPKVVGNSGYGSLIRRFNVMPSTSAPRQQLTSTVTYPLHRPIPSNSDSIAISTAKMTVWNRMAANPPIAPIRTSSPVITIPQQNVSLQRLQPPNPLPPAKHRLPYPVTKNPEFTIRRILQISHSRKWRRLALGESRSAQMVVQMARQILGKQ</sequence>